<dbReference type="HOGENOM" id="CLU_1438166_0_0_2"/>
<dbReference type="KEGG" id="pog:Pogu_2114"/>
<dbReference type="EMBL" id="CP003316">
    <property type="protein sequence ID" value="AFA40141.1"/>
    <property type="molecule type" value="Genomic_DNA"/>
</dbReference>
<proteinExistence type="predicted"/>
<evidence type="ECO:0000313" key="1">
    <source>
        <dbReference type="EMBL" id="AFA40141.1"/>
    </source>
</evidence>
<reference evidence="1 2" key="1">
    <citation type="journal article" date="2012" name="Stand. Genomic Sci.">
        <title>Complete genome sequence of Pyrobaculum oguniense.</title>
        <authorList>
            <person name="Bernick D.L."/>
            <person name="Karplus K."/>
            <person name="Lui L.M."/>
            <person name="Coker J.K."/>
            <person name="Murphy J.N."/>
            <person name="Chan P.P."/>
            <person name="Cozen A.E."/>
            <person name="Lowe T.M."/>
        </authorList>
    </citation>
    <scope>NUCLEOTIDE SEQUENCE [LARGE SCALE GENOMIC DNA]</scope>
    <source>
        <strain evidence="1 2">TE7</strain>
    </source>
</reference>
<evidence type="ECO:0000313" key="2">
    <source>
        <dbReference type="Proteomes" id="UP000009062"/>
    </source>
</evidence>
<name>H6QCU5_PYROT</name>
<accession>H6QCU5</accession>
<dbReference type="Proteomes" id="UP000009062">
    <property type="component" value="Chromosome"/>
</dbReference>
<protein>
    <submittedName>
        <fullName evidence="1">Uncharacterized protein</fullName>
    </submittedName>
</protein>
<keyword evidence="2" id="KW-1185">Reference proteome</keyword>
<gene>
    <name evidence="1" type="ordered locus">Pogu_2114</name>
</gene>
<sequence>MIEFVLLAGMGAMLYMNYRLYKELKSVEAKSEEKLGAREQRILKAVRELHEEALGKMMKAFKSERRVWQEMLAYWKRELADAIADSITAALSKAAPASSGGGSKASAGSSGEKMLVEKLPNAIRLPPIEYVRGELEFGARPPFKLRGIAGSLYVVYEDGNKQKRVAVVEVLSVSTDGNRVVIAPTKTQ</sequence>
<dbReference type="AlphaFoldDB" id="H6QCU5"/>
<organism evidence="1 2">
    <name type="scientific">Pyrobaculum oguniense (strain DSM 13380 / JCM 10595 / TE7)</name>
    <dbReference type="NCBI Taxonomy" id="698757"/>
    <lineage>
        <taxon>Archaea</taxon>
        <taxon>Thermoproteota</taxon>
        <taxon>Thermoprotei</taxon>
        <taxon>Thermoproteales</taxon>
        <taxon>Thermoproteaceae</taxon>
        <taxon>Pyrobaculum</taxon>
    </lineage>
</organism>